<sequence length="183" mass="18549">MKRHVTGIAVALTLASAVVAAPSAALAVEPAPAPAPTTTISSVGARVAWTSSTTMRVDVTYTCTDTPAPDGTVHYLQASLAQGQRAGYVAGYRSDTGGLLAATCTGQPVTRTVTLQRSGYADPAAADPRAGAAKVAVTIATRATDDAGGWYVSKGEDVTASRGVTVLCKPRFLKKGARLPASC</sequence>
<evidence type="ECO:0008006" key="4">
    <source>
        <dbReference type="Google" id="ProtNLM"/>
    </source>
</evidence>
<gene>
    <name evidence="2" type="ORF">SAMN04488570_3864</name>
</gene>
<evidence type="ECO:0000313" key="3">
    <source>
        <dbReference type="Proteomes" id="UP000198859"/>
    </source>
</evidence>
<dbReference type="STRING" id="642780.SAMN04488570_3864"/>
<name>A0A1H1YIZ1_9ACTN</name>
<dbReference type="EMBL" id="LT629757">
    <property type="protein sequence ID" value="SDT21344.1"/>
    <property type="molecule type" value="Genomic_DNA"/>
</dbReference>
<evidence type="ECO:0000313" key="2">
    <source>
        <dbReference type="EMBL" id="SDT21344.1"/>
    </source>
</evidence>
<dbReference type="AlphaFoldDB" id="A0A1H1YIZ1"/>
<keyword evidence="1" id="KW-0732">Signal</keyword>
<protein>
    <recommendedName>
        <fullName evidence="4">Ig-like domain-containing protein</fullName>
    </recommendedName>
</protein>
<evidence type="ECO:0000256" key="1">
    <source>
        <dbReference type="SAM" id="SignalP"/>
    </source>
</evidence>
<dbReference type="RefSeq" id="WP_091733165.1">
    <property type="nucleotide sequence ID" value="NZ_LT629757.1"/>
</dbReference>
<feature type="signal peptide" evidence="1">
    <location>
        <begin position="1"/>
        <end position="27"/>
    </location>
</feature>
<feature type="chain" id="PRO_5009266602" description="Ig-like domain-containing protein" evidence="1">
    <location>
        <begin position="28"/>
        <end position="183"/>
    </location>
</feature>
<proteinExistence type="predicted"/>
<keyword evidence="3" id="KW-1185">Reference proteome</keyword>
<accession>A0A1H1YIZ1</accession>
<reference evidence="3" key="1">
    <citation type="submission" date="2016-10" db="EMBL/GenBank/DDBJ databases">
        <authorList>
            <person name="Varghese N."/>
            <person name="Submissions S."/>
        </authorList>
    </citation>
    <scope>NUCLEOTIDE SEQUENCE [LARGE SCALE GENOMIC DNA]</scope>
    <source>
        <strain evidence="3">DSM 22127</strain>
    </source>
</reference>
<dbReference type="Proteomes" id="UP000198859">
    <property type="component" value="Chromosome I"/>
</dbReference>
<organism evidence="2 3">
    <name type="scientific">Nocardioides scoriae</name>
    <dbReference type="NCBI Taxonomy" id="642780"/>
    <lineage>
        <taxon>Bacteria</taxon>
        <taxon>Bacillati</taxon>
        <taxon>Actinomycetota</taxon>
        <taxon>Actinomycetes</taxon>
        <taxon>Propionibacteriales</taxon>
        <taxon>Nocardioidaceae</taxon>
        <taxon>Nocardioides</taxon>
    </lineage>
</organism>